<dbReference type="InterPro" id="IPR032675">
    <property type="entry name" value="LRR_dom_sf"/>
</dbReference>
<keyword evidence="6" id="KW-0677">Repeat</keyword>
<dbReference type="SUPFAM" id="SSF52058">
    <property type="entry name" value="L domain-like"/>
    <property type="match status" value="1"/>
</dbReference>
<dbReference type="InterPro" id="IPR001611">
    <property type="entry name" value="Leu-rich_rpt"/>
</dbReference>
<evidence type="ECO:0000256" key="3">
    <source>
        <dbReference type="ARBA" id="ARBA00022614"/>
    </source>
</evidence>
<evidence type="ECO:0000313" key="10">
    <source>
        <dbReference type="EMBL" id="WOG90988.1"/>
    </source>
</evidence>
<dbReference type="InterPro" id="IPR011009">
    <property type="entry name" value="Kinase-like_dom_sf"/>
</dbReference>
<comment type="subcellular location">
    <subcellularLocation>
        <location evidence="1">Membrane</location>
        <topology evidence="1">Single-pass membrane protein</topology>
    </subcellularLocation>
</comment>
<dbReference type="Gramene" id="KZN00292">
    <property type="protein sequence ID" value="KZN00292"/>
    <property type="gene ID" value="DCAR_009046"/>
</dbReference>
<keyword evidence="7" id="KW-1133">Transmembrane helix</keyword>
<dbReference type="PROSITE" id="PS50011">
    <property type="entry name" value="PROTEIN_KINASE_DOM"/>
    <property type="match status" value="1"/>
</dbReference>
<dbReference type="InterPro" id="IPR046959">
    <property type="entry name" value="PRK1-6/SRF4-like"/>
</dbReference>
<evidence type="ECO:0000256" key="7">
    <source>
        <dbReference type="ARBA" id="ARBA00022989"/>
    </source>
</evidence>
<keyword evidence="5" id="KW-0732">Signal</keyword>
<dbReference type="GO" id="GO:0004672">
    <property type="term" value="F:protein kinase activity"/>
    <property type="evidence" value="ECO:0007669"/>
    <property type="project" value="InterPro"/>
</dbReference>
<dbReference type="Pfam" id="PF00069">
    <property type="entry name" value="Pkinase"/>
    <property type="match status" value="1"/>
</dbReference>
<dbReference type="OrthoDB" id="418615at2759"/>
<dbReference type="GO" id="GO:0005524">
    <property type="term" value="F:ATP binding"/>
    <property type="evidence" value="ECO:0007669"/>
    <property type="project" value="UniProtKB-UniRule"/>
</dbReference>
<dbReference type="FunFam" id="3.80.10.10:FF:000400">
    <property type="entry name" value="Nuclear pore complex protein NUP107"/>
    <property type="match status" value="1"/>
</dbReference>
<dbReference type="GO" id="GO:0016020">
    <property type="term" value="C:membrane"/>
    <property type="evidence" value="ECO:0007669"/>
    <property type="project" value="UniProtKB-SubCell"/>
</dbReference>
<dbReference type="Pfam" id="PF08263">
    <property type="entry name" value="LRRNT_2"/>
    <property type="match status" value="1"/>
</dbReference>
<keyword evidence="2" id="KW-0597">Phosphoprotein</keyword>
<sequence length="618" mass="68525">MALVNHNVAARLLPCALVLLSVTLNLAITAFSAPTEAEVLLKFKASLGDSVAALSSWDPAKPPCPGGSWAGVLCQDASVWGLKLQNMGLKGKFDMEILKDLPLLRTISIMQNEFEGAFPNVRAISALKSIYFADNKFFGEIKADAFDKMTGLKKIDISHNQLTGSIPTSLTTLPLLTELKLQQNSFTGQIPNFQQDRLTLFNVSANQLDGPIPDKLTKLDATAFMGNDELCGGPMPPCPSPTKVPVGTIILCVLLAVAALASIFVAIGILRRRKEDPVAQNQNVPPASQVHKKGPSVDMDSVEKGVPPAESEPVKNSNQISVRLTFLREDVEKFDLPDLLKASAEILGSGVFGSTFKAAIGASRRVMVVKRFRQMNNVGREEFQEHMRRLGRLRHNNVLPLVAFYYRKEEKLLVTEYIDNANLSVYLHGNRGRGVPSLDWPKRLKIVKGVARGLLYLYNELPSIVAPHGHLKSANVLLNDSWEPLLTDYALSPIVNQDQAHELMIAYRSPEYKQQSRITKKTDVWSLGVLILEVLTGRYPSNTSPKERGNETDLAAWVQSIDRADWKAEVFDKEMAGKKNREDQLIKLLEVALGCCEPDMEKRWEIKEAVERIEKIKE</sequence>
<proteinExistence type="predicted"/>
<reference evidence="10" key="2">
    <citation type="submission" date="2022-03" db="EMBL/GenBank/DDBJ databases">
        <title>Draft title - Genomic analysis of global carrot germplasm unveils the trajectory of domestication and the origin of high carotenoid orange carrot.</title>
        <authorList>
            <person name="Iorizzo M."/>
            <person name="Ellison S."/>
            <person name="Senalik D."/>
            <person name="Macko-Podgorni A."/>
            <person name="Grzebelus D."/>
            <person name="Bostan H."/>
            <person name="Rolling W."/>
            <person name="Curaba J."/>
            <person name="Simon P."/>
        </authorList>
    </citation>
    <scope>NUCLEOTIDE SEQUENCE</scope>
    <source>
        <tissue evidence="10">Leaf</tissue>
    </source>
</reference>
<dbReference type="KEGG" id="dcr:108213999"/>
<dbReference type="Gene3D" id="1.10.510.10">
    <property type="entry name" value="Transferase(Phosphotransferase) domain 1"/>
    <property type="match status" value="1"/>
</dbReference>
<keyword evidence="3" id="KW-0433">Leucine-rich repeat</keyword>
<dbReference type="EMBL" id="CP093345">
    <property type="protein sequence ID" value="WOG90988.1"/>
    <property type="molecule type" value="Genomic_DNA"/>
</dbReference>
<dbReference type="FunFam" id="1.10.510.10:FF:000480">
    <property type="entry name" value="Pollen receptor-like kinase 1"/>
    <property type="match status" value="1"/>
</dbReference>
<keyword evidence="4" id="KW-0812">Transmembrane</keyword>
<keyword evidence="11" id="KW-1185">Reference proteome</keyword>
<organism evidence="10 11">
    <name type="scientific">Daucus carota subsp. sativus</name>
    <name type="common">Carrot</name>
    <dbReference type="NCBI Taxonomy" id="79200"/>
    <lineage>
        <taxon>Eukaryota</taxon>
        <taxon>Viridiplantae</taxon>
        <taxon>Streptophyta</taxon>
        <taxon>Embryophyta</taxon>
        <taxon>Tracheophyta</taxon>
        <taxon>Spermatophyta</taxon>
        <taxon>Magnoliopsida</taxon>
        <taxon>eudicotyledons</taxon>
        <taxon>Gunneridae</taxon>
        <taxon>Pentapetalae</taxon>
        <taxon>asterids</taxon>
        <taxon>campanulids</taxon>
        <taxon>Apiales</taxon>
        <taxon>Apiaceae</taxon>
        <taxon>Apioideae</taxon>
        <taxon>Scandiceae</taxon>
        <taxon>Daucinae</taxon>
        <taxon>Daucus</taxon>
        <taxon>Daucus sect. Daucus</taxon>
    </lineage>
</organism>
<evidence type="ECO:0000256" key="5">
    <source>
        <dbReference type="ARBA" id="ARBA00022729"/>
    </source>
</evidence>
<evidence type="ECO:0000313" key="11">
    <source>
        <dbReference type="Proteomes" id="UP000077755"/>
    </source>
</evidence>
<reference evidence="10" key="1">
    <citation type="journal article" date="2016" name="Nat. Genet.">
        <title>A high-quality carrot genome assembly provides new insights into carotenoid accumulation and asterid genome evolution.</title>
        <authorList>
            <person name="Iorizzo M."/>
            <person name="Ellison S."/>
            <person name="Senalik D."/>
            <person name="Zeng P."/>
            <person name="Satapoomin P."/>
            <person name="Huang J."/>
            <person name="Bowman M."/>
            <person name="Iovene M."/>
            <person name="Sanseverino W."/>
            <person name="Cavagnaro P."/>
            <person name="Yildiz M."/>
            <person name="Macko-Podgorni A."/>
            <person name="Moranska E."/>
            <person name="Grzebelus E."/>
            <person name="Grzebelus D."/>
            <person name="Ashrafi H."/>
            <person name="Zheng Z."/>
            <person name="Cheng S."/>
            <person name="Spooner D."/>
            <person name="Van Deynze A."/>
            <person name="Simon P."/>
        </authorList>
    </citation>
    <scope>NUCLEOTIDE SEQUENCE</scope>
    <source>
        <tissue evidence="10">Leaf</tissue>
    </source>
</reference>
<keyword evidence="8" id="KW-0472">Membrane</keyword>
<dbReference type="OMA" id="VCDTPIN"/>
<dbReference type="Gene3D" id="3.30.200.20">
    <property type="entry name" value="Phosphorylase Kinase, domain 1"/>
    <property type="match status" value="1"/>
</dbReference>
<dbReference type="Proteomes" id="UP000077755">
    <property type="component" value="Chromosome 3"/>
</dbReference>
<dbReference type="PANTHER" id="PTHR48007">
    <property type="entry name" value="LEUCINE-RICH REPEAT RECEPTOR-LIKE PROTEIN KINASE PXC1"/>
    <property type="match status" value="1"/>
</dbReference>
<name>A0A165ZQ72_DAUCS</name>
<evidence type="ECO:0000256" key="9">
    <source>
        <dbReference type="ARBA" id="ARBA00023170"/>
    </source>
</evidence>
<evidence type="ECO:0000256" key="4">
    <source>
        <dbReference type="ARBA" id="ARBA00022692"/>
    </source>
</evidence>
<dbReference type="Pfam" id="PF13855">
    <property type="entry name" value="LRR_8"/>
    <property type="match status" value="1"/>
</dbReference>
<accession>A0A165ZQ72</accession>
<evidence type="ECO:0000256" key="8">
    <source>
        <dbReference type="ARBA" id="ARBA00023136"/>
    </source>
</evidence>
<evidence type="ECO:0000256" key="1">
    <source>
        <dbReference type="ARBA" id="ARBA00004167"/>
    </source>
</evidence>
<keyword evidence="9" id="KW-0675">Receptor</keyword>
<dbReference type="InterPro" id="IPR000719">
    <property type="entry name" value="Prot_kinase_dom"/>
</dbReference>
<dbReference type="InterPro" id="IPR017441">
    <property type="entry name" value="Protein_kinase_ATP_BS"/>
</dbReference>
<dbReference type="InterPro" id="IPR013210">
    <property type="entry name" value="LRR_N_plant-typ"/>
</dbReference>
<dbReference type="SUPFAM" id="SSF56112">
    <property type="entry name" value="Protein kinase-like (PK-like)"/>
    <property type="match status" value="1"/>
</dbReference>
<dbReference type="PROSITE" id="PS00107">
    <property type="entry name" value="PROTEIN_KINASE_ATP"/>
    <property type="match status" value="1"/>
</dbReference>
<gene>
    <name evidence="10" type="ORF">DCAR_0310236</name>
</gene>
<dbReference type="PANTHER" id="PTHR48007:SF64">
    <property type="entry name" value="POLLEN RECEPTOR-LIKE KINASE 1"/>
    <property type="match status" value="1"/>
</dbReference>
<dbReference type="Gene3D" id="3.80.10.10">
    <property type="entry name" value="Ribonuclease Inhibitor"/>
    <property type="match status" value="2"/>
</dbReference>
<protein>
    <submittedName>
        <fullName evidence="10">Uncharacterized protein</fullName>
    </submittedName>
</protein>
<evidence type="ECO:0000256" key="2">
    <source>
        <dbReference type="ARBA" id="ARBA00022553"/>
    </source>
</evidence>
<dbReference type="AlphaFoldDB" id="A0A165ZQ72"/>
<evidence type="ECO:0000256" key="6">
    <source>
        <dbReference type="ARBA" id="ARBA00022737"/>
    </source>
</evidence>